<protein>
    <recommendedName>
        <fullName evidence="7">Methyltransferase small domain-containing protein</fullName>
    </recommendedName>
</protein>
<dbReference type="SUPFAM" id="SSF53335">
    <property type="entry name" value="S-adenosyl-L-methionine-dependent methyltransferases"/>
    <property type="match status" value="1"/>
</dbReference>
<evidence type="ECO:0000256" key="2">
    <source>
        <dbReference type="ARBA" id="ARBA00006149"/>
    </source>
</evidence>
<dbReference type="PANTHER" id="PTHR45875:SF1">
    <property type="entry name" value="METHYLTRANSFERASE N6AMT1"/>
    <property type="match status" value="1"/>
</dbReference>
<dbReference type="CDD" id="cd02440">
    <property type="entry name" value="AdoMet_MTases"/>
    <property type="match status" value="1"/>
</dbReference>
<proteinExistence type="inferred from homology"/>
<dbReference type="OrthoDB" id="406152at2759"/>
<dbReference type="FunFam" id="3.40.50.150:FF:000077">
    <property type="entry name" value="HemK methyltransferase family member 2"/>
    <property type="match status" value="1"/>
</dbReference>
<dbReference type="AlphaFoldDB" id="A0A8T2R356"/>
<name>A0A8T2R356_CERRI</name>
<dbReference type="InterPro" id="IPR007848">
    <property type="entry name" value="Small_mtfrase_dom"/>
</dbReference>
<keyword evidence="5" id="KW-0949">S-adenosyl-L-methionine</keyword>
<evidence type="ECO:0000256" key="4">
    <source>
        <dbReference type="ARBA" id="ARBA00022679"/>
    </source>
</evidence>
<dbReference type="InterPro" id="IPR052190">
    <property type="entry name" value="Euk-Arch_PrmC-MTase"/>
</dbReference>
<dbReference type="InterPro" id="IPR029063">
    <property type="entry name" value="SAM-dependent_MTases_sf"/>
</dbReference>
<keyword evidence="9" id="KW-1185">Reference proteome</keyword>
<dbReference type="Gene3D" id="3.40.50.150">
    <property type="entry name" value="Vaccinia Virus protein VP39"/>
    <property type="match status" value="1"/>
</dbReference>
<keyword evidence="3" id="KW-0489">Methyltransferase</keyword>
<keyword evidence="6" id="KW-0539">Nucleus</keyword>
<keyword evidence="4" id="KW-0808">Transferase</keyword>
<comment type="caution">
    <text evidence="8">The sequence shown here is derived from an EMBL/GenBank/DDBJ whole genome shotgun (WGS) entry which is preliminary data.</text>
</comment>
<dbReference type="PANTHER" id="PTHR45875">
    <property type="entry name" value="METHYLTRANSFERASE N6AMT1"/>
    <property type="match status" value="1"/>
</dbReference>
<dbReference type="GO" id="GO:0035657">
    <property type="term" value="C:eRF1 methyltransferase complex"/>
    <property type="evidence" value="ECO:0007669"/>
    <property type="project" value="TreeGrafter"/>
</dbReference>
<gene>
    <name evidence="8" type="ORF">KP509_30G034300</name>
</gene>
<organism evidence="8 9">
    <name type="scientific">Ceratopteris richardii</name>
    <name type="common">Triangle waterfern</name>
    <dbReference type="NCBI Taxonomy" id="49495"/>
    <lineage>
        <taxon>Eukaryota</taxon>
        <taxon>Viridiplantae</taxon>
        <taxon>Streptophyta</taxon>
        <taxon>Embryophyta</taxon>
        <taxon>Tracheophyta</taxon>
        <taxon>Polypodiopsida</taxon>
        <taxon>Polypodiidae</taxon>
        <taxon>Polypodiales</taxon>
        <taxon>Pteridineae</taxon>
        <taxon>Pteridaceae</taxon>
        <taxon>Parkerioideae</taxon>
        <taxon>Ceratopteris</taxon>
    </lineage>
</organism>
<comment type="subcellular location">
    <subcellularLocation>
        <location evidence="1">Nucleus</location>
    </subcellularLocation>
</comment>
<dbReference type="Proteomes" id="UP000825935">
    <property type="component" value="Chromosome 30"/>
</dbReference>
<reference evidence="8" key="1">
    <citation type="submission" date="2021-08" db="EMBL/GenBank/DDBJ databases">
        <title>WGS assembly of Ceratopteris richardii.</title>
        <authorList>
            <person name="Marchant D.B."/>
            <person name="Chen G."/>
            <person name="Jenkins J."/>
            <person name="Shu S."/>
            <person name="Leebens-Mack J."/>
            <person name="Grimwood J."/>
            <person name="Schmutz J."/>
            <person name="Soltis P."/>
            <person name="Soltis D."/>
            <person name="Chen Z.-H."/>
        </authorList>
    </citation>
    <scope>NUCLEOTIDE SEQUENCE</scope>
    <source>
        <strain evidence="8">Whitten #5841</strain>
        <tissue evidence="8">Leaf</tissue>
    </source>
</reference>
<evidence type="ECO:0000256" key="6">
    <source>
        <dbReference type="ARBA" id="ARBA00023242"/>
    </source>
</evidence>
<dbReference type="Pfam" id="PF05175">
    <property type="entry name" value="MTS"/>
    <property type="match status" value="1"/>
</dbReference>
<dbReference type="GO" id="GO:0032259">
    <property type="term" value="P:methylation"/>
    <property type="evidence" value="ECO:0007669"/>
    <property type="project" value="UniProtKB-KW"/>
</dbReference>
<dbReference type="EMBL" id="CM035435">
    <property type="protein sequence ID" value="KAH7290158.1"/>
    <property type="molecule type" value="Genomic_DNA"/>
</dbReference>
<dbReference type="GO" id="GO:0008757">
    <property type="term" value="F:S-adenosylmethionine-dependent methyltransferase activity"/>
    <property type="evidence" value="ECO:0007669"/>
    <property type="project" value="TreeGrafter"/>
</dbReference>
<accession>A0A8T2R356</accession>
<dbReference type="GO" id="GO:0005634">
    <property type="term" value="C:nucleus"/>
    <property type="evidence" value="ECO:0007669"/>
    <property type="project" value="UniProtKB-SubCell"/>
</dbReference>
<dbReference type="GO" id="GO:0008276">
    <property type="term" value="F:protein methyltransferase activity"/>
    <property type="evidence" value="ECO:0007669"/>
    <property type="project" value="TreeGrafter"/>
</dbReference>
<sequence>MKPLINPMGYGRRSVTELEIFLEPDRLIAHILALSWVYVSFTGFPLPRALWLLEILFLFGMGVAFNEENEDPVTKSHDPFATRSSADLRLVARHPEVYGPSDDSFVLVDALLAEKAQLRELHPRLCVEVGCGSGYVITSLTLMLGNGKENIKYIASDISEAALKATATTLKAHGLDAELYKVDLISGLEKRLAGAVDVLIFNPPCVPTPDEEVGTSSWAGGNKGRVVIDRMLKTVDSILSKKGWFYLVTVTANNPGEICQIMRRKGFASRIVIQRHSEDESLHVLKFWREKLDHSSGSDKSSLYSKCASALHISLSHLLSRLVSFK</sequence>
<evidence type="ECO:0000256" key="5">
    <source>
        <dbReference type="ARBA" id="ARBA00022691"/>
    </source>
</evidence>
<evidence type="ECO:0000256" key="3">
    <source>
        <dbReference type="ARBA" id="ARBA00022603"/>
    </source>
</evidence>
<comment type="similarity">
    <text evidence="2">Belongs to the eukaryotic/archaeal PrmC-related family.</text>
</comment>
<evidence type="ECO:0000313" key="8">
    <source>
        <dbReference type="EMBL" id="KAH7290158.1"/>
    </source>
</evidence>
<evidence type="ECO:0000256" key="1">
    <source>
        <dbReference type="ARBA" id="ARBA00004123"/>
    </source>
</evidence>
<evidence type="ECO:0000259" key="7">
    <source>
        <dbReference type="Pfam" id="PF05175"/>
    </source>
</evidence>
<feature type="domain" description="Methyltransferase small" evidence="7">
    <location>
        <begin position="119"/>
        <end position="249"/>
    </location>
</feature>
<evidence type="ECO:0000313" key="9">
    <source>
        <dbReference type="Proteomes" id="UP000825935"/>
    </source>
</evidence>